<dbReference type="PANTHER" id="PTHR43124">
    <property type="entry name" value="PURINE EFFLUX PUMP PBUE"/>
    <property type="match status" value="1"/>
</dbReference>
<feature type="transmembrane region" description="Helical" evidence="7">
    <location>
        <begin position="258"/>
        <end position="279"/>
    </location>
</feature>
<evidence type="ECO:0000313" key="10">
    <source>
        <dbReference type="Proteomes" id="UP000469763"/>
    </source>
</evidence>
<feature type="transmembrane region" description="Helical" evidence="7">
    <location>
        <begin position="291"/>
        <end position="309"/>
    </location>
</feature>
<feature type="domain" description="Major facilitator superfamily (MFS) profile" evidence="8">
    <location>
        <begin position="28"/>
        <end position="410"/>
    </location>
</feature>
<feature type="transmembrane region" description="Helical" evidence="7">
    <location>
        <begin position="315"/>
        <end position="332"/>
    </location>
</feature>
<keyword evidence="3 7" id="KW-0812">Transmembrane</keyword>
<reference evidence="9 10" key="1">
    <citation type="submission" date="2019-10" db="EMBL/GenBank/DDBJ databases">
        <title>Bifidobacterium from non-human primates.</title>
        <authorList>
            <person name="Modesto M."/>
        </authorList>
    </citation>
    <scope>NUCLEOTIDE SEQUENCE [LARGE SCALE GENOMIC DNA]</scope>
    <source>
        <strain evidence="9 10">TREC</strain>
    </source>
</reference>
<dbReference type="CDD" id="cd17324">
    <property type="entry name" value="MFS_NepI_like"/>
    <property type="match status" value="1"/>
</dbReference>
<dbReference type="SUPFAM" id="SSF103473">
    <property type="entry name" value="MFS general substrate transporter"/>
    <property type="match status" value="1"/>
</dbReference>
<evidence type="ECO:0000256" key="1">
    <source>
        <dbReference type="ARBA" id="ARBA00004651"/>
    </source>
</evidence>
<feature type="compositionally biased region" description="Low complexity" evidence="6">
    <location>
        <begin position="1"/>
        <end position="18"/>
    </location>
</feature>
<protein>
    <submittedName>
        <fullName evidence="9">MFS transporter</fullName>
    </submittedName>
</protein>
<keyword evidence="4 7" id="KW-1133">Transmembrane helix</keyword>
<feature type="transmembrane region" description="Helical" evidence="7">
    <location>
        <begin position="386"/>
        <end position="405"/>
    </location>
</feature>
<dbReference type="InterPro" id="IPR036259">
    <property type="entry name" value="MFS_trans_sf"/>
</dbReference>
<dbReference type="EMBL" id="WHZY01000002">
    <property type="protein sequence ID" value="NEG77821.1"/>
    <property type="molecule type" value="Genomic_DNA"/>
</dbReference>
<evidence type="ECO:0000256" key="2">
    <source>
        <dbReference type="ARBA" id="ARBA00022475"/>
    </source>
</evidence>
<dbReference type="OrthoDB" id="9814237at2"/>
<feature type="transmembrane region" description="Helical" evidence="7">
    <location>
        <begin position="119"/>
        <end position="140"/>
    </location>
</feature>
<dbReference type="GO" id="GO:0005886">
    <property type="term" value="C:plasma membrane"/>
    <property type="evidence" value="ECO:0007669"/>
    <property type="project" value="UniProtKB-SubCell"/>
</dbReference>
<proteinExistence type="predicted"/>
<feature type="transmembrane region" description="Helical" evidence="7">
    <location>
        <begin position="24"/>
        <end position="50"/>
    </location>
</feature>
<keyword evidence="5 7" id="KW-0472">Membrane</keyword>
<comment type="subcellular location">
    <subcellularLocation>
        <location evidence="1">Cell membrane</location>
        <topology evidence="1">Multi-pass membrane protein</topology>
    </subcellularLocation>
</comment>
<dbReference type="InterPro" id="IPR011701">
    <property type="entry name" value="MFS"/>
</dbReference>
<accession>A0A7K3TFG9</accession>
<dbReference type="Pfam" id="PF07690">
    <property type="entry name" value="MFS_1"/>
    <property type="match status" value="1"/>
</dbReference>
<dbReference type="AlphaFoldDB" id="A0A7K3TFG9"/>
<evidence type="ECO:0000259" key="8">
    <source>
        <dbReference type="PROSITE" id="PS50850"/>
    </source>
</evidence>
<dbReference type="InterPro" id="IPR050189">
    <property type="entry name" value="MFS_Efflux_Transporters"/>
</dbReference>
<feature type="transmembrane region" description="Helical" evidence="7">
    <location>
        <begin position="152"/>
        <end position="170"/>
    </location>
</feature>
<name>A0A7K3TFG9_9BIFI</name>
<dbReference type="GO" id="GO:0022857">
    <property type="term" value="F:transmembrane transporter activity"/>
    <property type="evidence" value="ECO:0007669"/>
    <property type="project" value="InterPro"/>
</dbReference>
<keyword evidence="10" id="KW-1185">Reference proteome</keyword>
<evidence type="ECO:0000256" key="6">
    <source>
        <dbReference type="SAM" id="MobiDB-lite"/>
    </source>
</evidence>
<dbReference type="PROSITE" id="PS50850">
    <property type="entry name" value="MFS"/>
    <property type="match status" value="1"/>
</dbReference>
<keyword evidence="2" id="KW-1003">Cell membrane</keyword>
<evidence type="ECO:0000256" key="7">
    <source>
        <dbReference type="SAM" id="Phobius"/>
    </source>
</evidence>
<feature type="transmembrane region" description="Helical" evidence="7">
    <location>
        <begin position="353"/>
        <end position="374"/>
    </location>
</feature>
<dbReference type="Proteomes" id="UP000469763">
    <property type="component" value="Unassembled WGS sequence"/>
</dbReference>
<gene>
    <name evidence="9" type="ORF">GFD22_02250</name>
</gene>
<evidence type="ECO:0000256" key="3">
    <source>
        <dbReference type="ARBA" id="ARBA00022692"/>
    </source>
</evidence>
<feature type="transmembrane region" description="Helical" evidence="7">
    <location>
        <begin position="92"/>
        <end position="113"/>
    </location>
</feature>
<dbReference type="Gene3D" id="1.20.1250.20">
    <property type="entry name" value="MFS general substrate transporter like domains"/>
    <property type="match status" value="2"/>
</dbReference>
<dbReference type="RefSeq" id="WP_152349895.1">
    <property type="nucleotide sequence ID" value="NZ_WBSN01000003.1"/>
</dbReference>
<evidence type="ECO:0000313" key="9">
    <source>
        <dbReference type="EMBL" id="NEG77821.1"/>
    </source>
</evidence>
<sequence length="418" mass="44548">MSQNATTQTNQGGQAAPQPRDDRFFTPAVVTLIMISFALGMSEFIIVGILPDIATGMGVPLTTVGGLVSLFAFVYAPATPIGAALTSRFERFHVMAALMAIFLVGNVLCAVAPNYAVLLVARVIIALISGTTVTTSMTFVDDVASPKNRTKFVAWVFSGFSVAAVFGVPVGTAVANALGWRWAFYVIVALTVALIAAMFKVLPKNHYGPRSRFLAQFFIFTEPRIWAGILAVLCGAAATYVFYTYLSPILQDEIGMPADWVSIALSAYGLMCLASNLYSGRLGDHGRGTKPLIRVLPIYLVQAVLLALLPLAVMNPIAGCVLLLVLGFFMYLQNTPSQVLYMDVAAETYPGSLNLASSFNSMAFNIGIAVGSAVGGLVTDTVGMHWLGPFGAIFALLAAACVFWLRIDDRRRTAAGAR</sequence>
<evidence type="ECO:0000256" key="5">
    <source>
        <dbReference type="ARBA" id="ARBA00023136"/>
    </source>
</evidence>
<comment type="caution">
    <text evidence="9">The sequence shown here is derived from an EMBL/GenBank/DDBJ whole genome shotgun (WGS) entry which is preliminary data.</text>
</comment>
<dbReference type="InterPro" id="IPR020846">
    <property type="entry name" value="MFS_dom"/>
</dbReference>
<feature type="transmembrane region" description="Helical" evidence="7">
    <location>
        <begin position="62"/>
        <end position="85"/>
    </location>
</feature>
<feature type="region of interest" description="Disordered" evidence="6">
    <location>
        <begin position="1"/>
        <end position="20"/>
    </location>
</feature>
<evidence type="ECO:0000256" key="4">
    <source>
        <dbReference type="ARBA" id="ARBA00022989"/>
    </source>
</evidence>
<dbReference type="PANTHER" id="PTHR43124:SF3">
    <property type="entry name" value="CHLORAMPHENICOL EFFLUX PUMP RV0191"/>
    <property type="match status" value="1"/>
</dbReference>
<organism evidence="9 10">
    <name type="scientific">Bifidobacterium avesanii</name>
    <dbReference type="NCBI Taxonomy" id="1798157"/>
    <lineage>
        <taxon>Bacteria</taxon>
        <taxon>Bacillati</taxon>
        <taxon>Actinomycetota</taxon>
        <taxon>Actinomycetes</taxon>
        <taxon>Bifidobacteriales</taxon>
        <taxon>Bifidobacteriaceae</taxon>
        <taxon>Bifidobacterium</taxon>
    </lineage>
</organism>
<feature type="transmembrane region" description="Helical" evidence="7">
    <location>
        <begin position="182"/>
        <end position="202"/>
    </location>
</feature>
<feature type="transmembrane region" description="Helical" evidence="7">
    <location>
        <begin position="223"/>
        <end position="246"/>
    </location>
</feature>